<dbReference type="PANTHER" id="PTHR10196">
    <property type="entry name" value="SUGAR KINASE"/>
    <property type="match status" value="1"/>
</dbReference>
<dbReference type="SUPFAM" id="SSF53067">
    <property type="entry name" value="Actin-like ATPase domain"/>
    <property type="match status" value="2"/>
</dbReference>
<dbReference type="AlphaFoldDB" id="A0A2G5SFK1"/>
<dbReference type="STRING" id="1611254.A0A2G5SFK1"/>
<keyword evidence="4" id="KW-0547">Nucleotide-binding</keyword>
<dbReference type="GO" id="GO:0005997">
    <property type="term" value="P:xylulose metabolic process"/>
    <property type="evidence" value="ECO:0007669"/>
    <property type="project" value="UniProtKB-UniRule"/>
</dbReference>
<dbReference type="CDD" id="cd07776">
    <property type="entry name" value="ASKHA_NBD_FGGY_SpXK-like"/>
    <property type="match status" value="1"/>
</dbReference>
<keyword evidence="4" id="KW-0119">Carbohydrate metabolism</keyword>
<dbReference type="GO" id="GO:0005829">
    <property type="term" value="C:cytosol"/>
    <property type="evidence" value="ECO:0007669"/>
    <property type="project" value="TreeGrafter"/>
</dbReference>
<comment type="similarity">
    <text evidence="1 4">Belongs to the FGGY kinase family.</text>
</comment>
<evidence type="ECO:0000256" key="1">
    <source>
        <dbReference type="ARBA" id="ARBA00009156"/>
    </source>
</evidence>
<dbReference type="FunFam" id="3.30.420.40:FF:000118">
    <property type="entry name" value="Xylulose kinase 2"/>
    <property type="match status" value="1"/>
</dbReference>
<comment type="function">
    <text evidence="4">Phosphorylates D-xylulose to produce D-xylulose 5-phosphate, a molecule that may play an important role in the regulation of glucose metabolism and lipogenesis.</text>
</comment>
<keyword evidence="4" id="KW-0067">ATP-binding</keyword>
<feature type="domain" description="Carbohydrate kinase FGGY C-terminal" evidence="6">
    <location>
        <begin position="391"/>
        <end position="471"/>
    </location>
</feature>
<name>A0A2G5SFK1_9PELO</name>
<protein>
    <recommendedName>
        <fullName evidence="4">Xylulose kinase</fullName>
        <ecNumber evidence="4">2.7.1.17</ecNumber>
    </recommendedName>
</protein>
<dbReference type="InterPro" id="IPR018484">
    <property type="entry name" value="FGGY_N"/>
</dbReference>
<dbReference type="GO" id="GO:0042732">
    <property type="term" value="P:D-xylose metabolic process"/>
    <property type="evidence" value="ECO:0007669"/>
    <property type="project" value="UniProtKB-UniRule"/>
</dbReference>
<dbReference type="EC" id="2.7.1.17" evidence="4"/>
<organism evidence="7 8">
    <name type="scientific">Caenorhabditis nigoni</name>
    <dbReference type="NCBI Taxonomy" id="1611254"/>
    <lineage>
        <taxon>Eukaryota</taxon>
        <taxon>Metazoa</taxon>
        <taxon>Ecdysozoa</taxon>
        <taxon>Nematoda</taxon>
        <taxon>Chromadorea</taxon>
        <taxon>Rhabditida</taxon>
        <taxon>Rhabditina</taxon>
        <taxon>Rhabditomorpha</taxon>
        <taxon>Rhabditoidea</taxon>
        <taxon>Rhabditidae</taxon>
        <taxon>Peloderinae</taxon>
        <taxon>Caenorhabditis</taxon>
    </lineage>
</organism>
<keyword evidence="4" id="KW-0859">Xylose metabolism</keyword>
<dbReference type="Gene3D" id="3.30.420.40">
    <property type="match status" value="2"/>
</dbReference>
<dbReference type="PIRSF" id="PIRSF000538">
    <property type="entry name" value="GlpK"/>
    <property type="match status" value="1"/>
</dbReference>
<sequence>MEDCHFLGLDLSTQQLKAILINQDGKLIHTEFIPFNNYSQKFGTEDGVIKNGQVVTSPVKMWLEAIDDLFEELRKNGWLKKLKGISGCAQQHGTVYWKKGAELILKNLDSEKSLMEQLENCFSVENSPVWMDSSTEKQCQEMEDFVGGDMRMSEITGSRAHHRFSGAQIKKIVEDGKGTWEITERVSLISSFMTSLLLGKYAPIDKTDGSGMNLMDIQNEKWHQPLLNFIATDLGEKLGDLVEPMCVLGSVHSYWIDKFGIPESCSILPFLGDNPSSLAGLALLPTDIGVSLGTSDSVFCFSPEFKPNPEATVFCHFAPHSGYMGMVCFENGSHIRERARKLNGCSWEDWEKVMKKTPIGNDGYIGFFFDDDEIVPRKPKGDYTFEIEKEKLYENPEKFARAVFESQCFFKLFYTQKMGFQKSTSSRIVVTGGGSRNTSLLQMLSDVFEMPVYSIEVDGSAALGGAMRARYLLSKTSLPYSEYYPCDNVELQCNPIPGNSEIYRNQFEAFKNRLDAFIKEN</sequence>
<dbReference type="Pfam" id="PF02782">
    <property type="entry name" value="FGGY_C"/>
    <property type="match status" value="1"/>
</dbReference>
<dbReference type="GO" id="GO:0005524">
    <property type="term" value="F:ATP binding"/>
    <property type="evidence" value="ECO:0007669"/>
    <property type="project" value="UniProtKB-KW"/>
</dbReference>
<comment type="catalytic activity">
    <reaction evidence="4">
        <text>D-xylulose + ATP = D-xylulose 5-phosphate + ADP + H(+)</text>
        <dbReference type="Rhea" id="RHEA:10964"/>
        <dbReference type="ChEBI" id="CHEBI:15378"/>
        <dbReference type="ChEBI" id="CHEBI:17140"/>
        <dbReference type="ChEBI" id="CHEBI:30616"/>
        <dbReference type="ChEBI" id="CHEBI:57737"/>
        <dbReference type="ChEBI" id="CHEBI:456216"/>
        <dbReference type="EC" id="2.7.1.17"/>
    </reaction>
</comment>
<gene>
    <name evidence="7" type="primary">Cni-R08D7.7</name>
    <name evidence="7" type="ORF">B9Z55_027447</name>
</gene>
<dbReference type="GO" id="GO:0004856">
    <property type="term" value="F:D-xylulokinase activity"/>
    <property type="evidence" value="ECO:0007669"/>
    <property type="project" value="UniProtKB-UniRule"/>
</dbReference>
<evidence type="ECO:0000256" key="2">
    <source>
        <dbReference type="ARBA" id="ARBA00022679"/>
    </source>
</evidence>
<accession>A0A2G5SFK1</accession>
<reference evidence="8" key="1">
    <citation type="submission" date="2017-10" db="EMBL/GenBank/DDBJ databases">
        <title>Rapid genome shrinkage in a self-fertile nematode reveals novel sperm competition proteins.</title>
        <authorList>
            <person name="Yin D."/>
            <person name="Schwarz E.M."/>
            <person name="Thomas C.G."/>
            <person name="Felde R.L."/>
            <person name="Korf I.F."/>
            <person name="Cutter A.D."/>
            <person name="Schartner C.M."/>
            <person name="Ralston E.J."/>
            <person name="Meyer B.J."/>
            <person name="Haag E.S."/>
        </authorList>
    </citation>
    <scope>NUCLEOTIDE SEQUENCE [LARGE SCALE GENOMIC DNA]</scope>
    <source>
        <strain evidence="8">JU1422</strain>
    </source>
</reference>
<dbReference type="InterPro" id="IPR018485">
    <property type="entry name" value="FGGY_C"/>
</dbReference>
<dbReference type="OrthoDB" id="1728974at2759"/>
<feature type="domain" description="Carbohydrate kinase FGGY N-terminal" evidence="5">
    <location>
        <begin position="6"/>
        <end position="279"/>
    </location>
</feature>
<evidence type="ECO:0000256" key="4">
    <source>
        <dbReference type="RuleBase" id="RU367058"/>
    </source>
</evidence>
<evidence type="ECO:0000259" key="6">
    <source>
        <dbReference type="Pfam" id="PF02782"/>
    </source>
</evidence>
<keyword evidence="8" id="KW-1185">Reference proteome</keyword>
<keyword evidence="2 4" id="KW-0808">Transferase</keyword>
<evidence type="ECO:0000259" key="5">
    <source>
        <dbReference type="Pfam" id="PF00370"/>
    </source>
</evidence>
<evidence type="ECO:0000313" key="7">
    <source>
        <dbReference type="EMBL" id="PIC13844.1"/>
    </source>
</evidence>
<keyword evidence="3 4" id="KW-0418">Kinase</keyword>
<dbReference type="Proteomes" id="UP000230233">
    <property type="component" value="Unassembled WGS sequence"/>
</dbReference>
<comment type="caution">
    <text evidence="7">The sequence shown here is derived from an EMBL/GenBank/DDBJ whole genome shotgun (WGS) entry which is preliminary data.</text>
</comment>
<evidence type="ECO:0000313" key="8">
    <source>
        <dbReference type="Proteomes" id="UP000230233"/>
    </source>
</evidence>
<dbReference type="InterPro" id="IPR000577">
    <property type="entry name" value="Carb_kinase_FGGY"/>
</dbReference>
<dbReference type="Pfam" id="PF00370">
    <property type="entry name" value="FGGY_N"/>
    <property type="match status" value="1"/>
</dbReference>
<evidence type="ECO:0000256" key="3">
    <source>
        <dbReference type="ARBA" id="ARBA00022777"/>
    </source>
</evidence>
<proteinExistence type="inferred from homology"/>
<dbReference type="EMBL" id="PDUG01000010">
    <property type="protein sequence ID" value="PIC13844.1"/>
    <property type="molecule type" value="Genomic_DNA"/>
</dbReference>
<dbReference type="InterPro" id="IPR043129">
    <property type="entry name" value="ATPase_NBD"/>
</dbReference>
<dbReference type="PANTHER" id="PTHR10196:SF57">
    <property type="entry name" value="XYLULOSE KINASE"/>
    <property type="match status" value="1"/>
</dbReference>
<dbReference type="InterPro" id="IPR042024">
    <property type="entry name" value="D-XK_euk"/>
</dbReference>